<proteinExistence type="predicted"/>
<dbReference type="AlphaFoldDB" id="A0A015L2Q2"/>
<comment type="caution">
    <text evidence="1">The sequence shown here is derived from an EMBL/GenBank/DDBJ whole genome shotgun (WGS) entry which is preliminary data.</text>
</comment>
<organism evidence="1 2">
    <name type="scientific">Rhizophagus irregularis (strain DAOM 197198w)</name>
    <name type="common">Glomus intraradices</name>
    <dbReference type="NCBI Taxonomy" id="1432141"/>
    <lineage>
        <taxon>Eukaryota</taxon>
        <taxon>Fungi</taxon>
        <taxon>Fungi incertae sedis</taxon>
        <taxon>Mucoromycota</taxon>
        <taxon>Glomeromycotina</taxon>
        <taxon>Glomeromycetes</taxon>
        <taxon>Glomerales</taxon>
        <taxon>Glomeraceae</taxon>
        <taxon>Rhizophagus</taxon>
    </lineage>
</organism>
<dbReference type="Proteomes" id="UP000022910">
    <property type="component" value="Unassembled WGS sequence"/>
</dbReference>
<dbReference type="OrthoDB" id="2443197at2759"/>
<protein>
    <submittedName>
        <fullName evidence="1">Uncharacterized protein</fullName>
    </submittedName>
</protein>
<dbReference type="HOGENOM" id="CLU_463179_0_0_1"/>
<evidence type="ECO:0000313" key="1">
    <source>
        <dbReference type="EMBL" id="EXX74009.1"/>
    </source>
</evidence>
<accession>A0A015L2Q2</accession>
<dbReference type="EMBL" id="JEMT01013338">
    <property type="protein sequence ID" value="EXX74009.1"/>
    <property type="molecule type" value="Genomic_DNA"/>
</dbReference>
<reference evidence="1 2" key="1">
    <citation type="submission" date="2014-02" db="EMBL/GenBank/DDBJ databases">
        <title>Single nucleus genome sequencing reveals high similarity among nuclei of an endomycorrhizal fungus.</title>
        <authorList>
            <person name="Lin K."/>
            <person name="Geurts R."/>
            <person name="Zhang Z."/>
            <person name="Limpens E."/>
            <person name="Saunders D.G."/>
            <person name="Mu D."/>
            <person name="Pang E."/>
            <person name="Cao H."/>
            <person name="Cha H."/>
            <person name="Lin T."/>
            <person name="Zhou Q."/>
            <person name="Shang Y."/>
            <person name="Li Y."/>
            <person name="Ivanov S."/>
            <person name="Sharma T."/>
            <person name="Velzen R.V."/>
            <person name="Ruijter N.D."/>
            <person name="Aanen D.K."/>
            <person name="Win J."/>
            <person name="Kamoun S."/>
            <person name="Bisseling T."/>
            <person name="Huang S."/>
        </authorList>
    </citation>
    <scope>NUCLEOTIDE SEQUENCE [LARGE SCALE GENOMIC DNA]</scope>
    <source>
        <strain evidence="2">DAOM197198w</strain>
    </source>
</reference>
<keyword evidence="2" id="KW-1185">Reference proteome</keyword>
<evidence type="ECO:0000313" key="2">
    <source>
        <dbReference type="Proteomes" id="UP000022910"/>
    </source>
</evidence>
<name>A0A015L2Q2_RHIIW</name>
<gene>
    <name evidence="1" type="ORF">RirG_055060</name>
</gene>
<sequence>MQQLISHFCEKKNRKIFTQCQRILYLYLRTKSNLIIQVSVADWDLYFINEMPGSSLDEAHKTLASELEILLNHVNKDSREWCKAKAIKKQLKLKKPKNIVNAMIWEKHQENILKVTVESKINENVNKRKIEDVARNATSAVAKACYAPNGCEIPKRPRTNYKNLGDHKQQPRTPERNIAWRDEKESSLYDTFPVHIHKIPEPNPFIVGNQNDHDINEKDDEFNAELTIVGGKSIDWIISGINIREKLTKYQLDANLSKANPEYYDVVFFNLNDEDGFLGTLDKGIVAQMRKEIKRAKVDTNDNMDQEIKLFLKSIVRRDIKKTKENLNQNAEKIGSFEKGFVLHFVKHMVELIDDVNLFNDSMSEGTYIVNVLAPILGYFFNKKKKDWLVSYGETCLKAFATDINSNKKDDERRSSGKKIDTIISMREEDKEISVIEVSGPPTKNDWTHFTGDRMKIMKMLKTLMNQFAKLNPSSDIALIRLYGLQVYLNELTIYEFQLRYSEIYTIEAIFTFSLPKTWADMAKADKAIIGLLKYERLLSESSKTIRDFLWSSGGEAEAIKMATRMIHTPKSTEKAKNIKSTKKMKKKN</sequence>